<evidence type="ECO:0000259" key="1">
    <source>
        <dbReference type="Pfam" id="PF01266"/>
    </source>
</evidence>
<dbReference type="PANTHER" id="PTHR13847:SF185">
    <property type="entry name" value="FAD DEPENDENT OXIDOREDUCTASE SUPERFAMILY (AFU_ORTHOLOGUE AFUA_3G02360)"/>
    <property type="match status" value="1"/>
</dbReference>
<sequence>MSNTVILGTGIIGLSTAYYLSLSQDPTTIHLVDPSPTLFSSASGYAGGFLSRDWFAEELSELGHLSFEEHKKLADEHQGDEKWGYSVSKSMGYVSHIAAGKSRKSGKKGARGDDWLRCGGSRVETASRNEARDAAVEGPEWLKRSEGDELEVISEEGSTAQIDPLKLCQFLLTACLAHGVQLHHPVKALSVRQDMRSEISSIRISHTSTNIESNISCTKILIAAGAWSPEVFSTLFPESTVKLPVSSLAGHSLVIRTPNWNGQLEEKECHAVFASDEEGYSPEVFSRKGDEIYVAGLNSSSIALPKLATESKIQDEAVQKLEKTAKRMFNLDGDIEVIRRGLCFRPVTNGGTPILAKIPEHHLGGIMTRSADGGGVWLAAGHGPWGISLSLGTGKVMAEMIQGKSTSADVSRLGF</sequence>
<dbReference type="OrthoDB" id="498204at2759"/>
<keyword evidence="3" id="KW-1185">Reference proteome</keyword>
<dbReference type="PANTHER" id="PTHR13847">
    <property type="entry name" value="SARCOSINE DEHYDROGENASE-RELATED"/>
    <property type="match status" value="1"/>
</dbReference>
<organism evidence="2 3">
    <name type="scientific">Monilinia fructigena</name>
    <dbReference type="NCBI Taxonomy" id="38457"/>
    <lineage>
        <taxon>Eukaryota</taxon>
        <taxon>Fungi</taxon>
        <taxon>Dikarya</taxon>
        <taxon>Ascomycota</taxon>
        <taxon>Pezizomycotina</taxon>
        <taxon>Leotiomycetes</taxon>
        <taxon>Helotiales</taxon>
        <taxon>Sclerotiniaceae</taxon>
        <taxon>Monilinia</taxon>
    </lineage>
</organism>
<dbReference type="AlphaFoldDB" id="A0A395JA26"/>
<dbReference type="Proteomes" id="UP000249056">
    <property type="component" value="Unassembled WGS sequence"/>
</dbReference>
<comment type="caution">
    <text evidence="2">The sequence shown here is derived from an EMBL/GenBank/DDBJ whole genome shotgun (WGS) entry which is preliminary data.</text>
</comment>
<dbReference type="Pfam" id="PF01266">
    <property type="entry name" value="DAO"/>
    <property type="match status" value="1"/>
</dbReference>
<reference evidence="2 3" key="1">
    <citation type="submission" date="2018-06" db="EMBL/GenBank/DDBJ databases">
        <title>Genome Sequence of the Brown Rot Fungal Pathogen Monilinia fructigena.</title>
        <authorList>
            <person name="Landi L."/>
            <person name="De Miccolis Angelini R.M."/>
            <person name="Pollastro S."/>
            <person name="Abate D."/>
            <person name="Faretra F."/>
            <person name="Romanazzi G."/>
        </authorList>
    </citation>
    <scope>NUCLEOTIDE SEQUENCE [LARGE SCALE GENOMIC DNA]</scope>
    <source>
        <strain evidence="2 3">Mfrg269</strain>
    </source>
</reference>
<evidence type="ECO:0000313" key="2">
    <source>
        <dbReference type="EMBL" id="RAL68493.1"/>
    </source>
</evidence>
<name>A0A395JA26_9HELO</name>
<dbReference type="EMBL" id="QKRW01000001">
    <property type="protein sequence ID" value="RAL68493.1"/>
    <property type="molecule type" value="Genomic_DNA"/>
</dbReference>
<protein>
    <recommendedName>
        <fullName evidence="1">FAD dependent oxidoreductase domain-containing protein</fullName>
    </recommendedName>
</protein>
<dbReference type="Gene3D" id="3.50.50.60">
    <property type="entry name" value="FAD/NAD(P)-binding domain"/>
    <property type="match status" value="1"/>
</dbReference>
<gene>
    <name evidence="2" type="ORF">DID88_007221</name>
</gene>
<dbReference type="InterPro" id="IPR006076">
    <property type="entry name" value="FAD-dep_OxRdtase"/>
</dbReference>
<feature type="domain" description="FAD dependent oxidoreductase" evidence="1">
    <location>
        <begin position="5"/>
        <end position="400"/>
    </location>
</feature>
<dbReference type="InterPro" id="IPR036188">
    <property type="entry name" value="FAD/NAD-bd_sf"/>
</dbReference>
<evidence type="ECO:0000313" key="3">
    <source>
        <dbReference type="Proteomes" id="UP000249056"/>
    </source>
</evidence>
<dbReference type="Gene3D" id="3.30.9.10">
    <property type="entry name" value="D-Amino Acid Oxidase, subunit A, domain 2"/>
    <property type="match status" value="1"/>
</dbReference>
<dbReference type="SUPFAM" id="SSF51905">
    <property type="entry name" value="FAD/NAD(P)-binding domain"/>
    <property type="match status" value="1"/>
</dbReference>
<dbReference type="GO" id="GO:0005829">
    <property type="term" value="C:cytosol"/>
    <property type="evidence" value="ECO:0007669"/>
    <property type="project" value="GOC"/>
</dbReference>
<dbReference type="GO" id="GO:0042147">
    <property type="term" value="P:retrograde transport, endosome to Golgi"/>
    <property type="evidence" value="ECO:0007669"/>
    <property type="project" value="TreeGrafter"/>
</dbReference>
<dbReference type="GO" id="GO:0005770">
    <property type="term" value="C:late endosome"/>
    <property type="evidence" value="ECO:0007669"/>
    <property type="project" value="TreeGrafter"/>
</dbReference>
<proteinExistence type="predicted"/>
<accession>A0A395JA26</accession>